<dbReference type="InterPro" id="IPR036388">
    <property type="entry name" value="WH-like_DNA-bd_sf"/>
</dbReference>
<dbReference type="Pfam" id="PF08281">
    <property type="entry name" value="Sigma70_r4_2"/>
    <property type="match status" value="1"/>
</dbReference>
<dbReference type="InterPro" id="IPR013325">
    <property type="entry name" value="RNA_pol_sigma_r2"/>
</dbReference>
<dbReference type="InterPro" id="IPR039425">
    <property type="entry name" value="RNA_pol_sigma-70-like"/>
</dbReference>
<evidence type="ECO:0000313" key="8">
    <source>
        <dbReference type="Proteomes" id="UP001253595"/>
    </source>
</evidence>
<evidence type="ECO:0000256" key="1">
    <source>
        <dbReference type="ARBA" id="ARBA00010641"/>
    </source>
</evidence>
<evidence type="ECO:0000313" key="7">
    <source>
        <dbReference type="EMBL" id="MDR7088815.1"/>
    </source>
</evidence>
<dbReference type="EMBL" id="JAVDVX010000001">
    <property type="protein sequence ID" value="MDR7088815.1"/>
    <property type="molecule type" value="Genomic_DNA"/>
</dbReference>
<dbReference type="SUPFAM" id="SSF88659">
    <property type="entry name" value="Sigma3 and sigma4 domains of RNA polymerase sigma factors"/>
    <property type="match status" value="1"/>
</dbReference>
<keyword evidence="4" id="KW-0804">Transcription</keyword>
<dbReference type="NCBIfam" id="TIGR02937">
    <property type="entry name" value="sigma70-ECF"/>
    <property type="match status" value="1"/>
</dbReference>
<proteinExistence type="inferred from homology"/>
<reference evidence="7 8" key="1">
    <citation type="submission" date="2023-07" db="EMBL/GenBank/DDBJ databases">
        <title>Sorghum-associated microbial communities from plants grown in Nebraska, USA.</title>
        <authorList>
            <person name="Schachtman D."/>
        </authorList>
    </citation>
    <scope>NUCLEOTIDE SEQUENCE [LARGE SCALE GENOMIC DNA]</scope>
    <source>
        <strain evidence="7 8">BE190</strain>
    </source>
</reference>
<dbReference type="InterPro" id="IPR014284">
    <property type="entry name" value="RNA_pol_sigma-70_dom"/>
</dbReference>
<dbReference type="InterPro" id="IPR013324">
    <property type="entry name" value="RNA_pol_sigma_r3/r4-like"/>
</dbReference>
<evidence type="ECO:0000259" key="6">
    <source>
        <dbReference type="Pfam" id="PF08281"/>
    </source>
</evidence>
<feature type="domain" description="RNA polymerase sigma-70 region 2" evidence="5">
    <location>
        <begin position="25"/>
        <end position="92"/>
    </location>
</feature>
<evidence type="ECO:0000256" key="3">
    <source>
        <dbReference type="ARBA" id="ARBA00023082"/>
    </source>
</evidence>
<dbReference type="Pfam" id="PF04542">
    <property type="entry name" value="Sigma70_r2"/>
    <property type="match status" value="1"/>
</dbReference>
<protein>
    <submittedName>
        <fullName evidence="7">RNA polymerase sigma-70 factor (ECF subfamily)</fullName>
    </submittedName>
</protein>
<dbReference type="PANTHER" id="PTHR43133">
    <property type="entry name" value="RNA POLYMERASE ECF-TYPE SIGMA FACTO"/>
    <property type="match status" value="1"/>
</dbReference>
<dbReference type="InterPro" id="IPR013249">
    <property type="entry name" value="RNA_pol_sigma70_r4_t2"/>
</dbReference>
<dbReference type="RefSeq" id="WP_310068948.1">
    <property type="nucleotide sequence ID" value="NZ_JAVDVX010000001.1"/>
</dbReference>
<comment type="caution">
    <text evidence="7">The sequence shown here is derived from an EMBL/GenBank/DDBJ whole genome shotgun (WGS) entry which is preliminary data.</text>
</comment>
<keyword evidence="3" id="KW-0731">Sigma factor</keyword>
<comment type="similarity">
    <text evidence="1">Belongs to the sigma-70 factor family. ECF subfamily.</text>
</comment>
<keyword evidence="2" id="KW-0805">Transcription regulation</keyword>
<feature type="domain" description="RNA polymerase sigma factor 70 region 4 type 2" evidence="6">
    <location>
        <begin position="122"/>
        <end position="174"/>
    </location>
</feature>
<organism evidence="7 8">
    <name type="scientific">Cellvibrio fibrivorans</name>
    <dbReference type="NCBI Taxonomy" id="126350"/>
    <lineage>
        <taxon>Bacteria</taxon>
        <taxon>Pseudomonadati</taxon>
        <taxon>Pseudomonadota</taxon>
        <taxon>Gammaproteobacteria</taxon>
        <taxon>Cellvibrionales</taxon>
        <taxon>Cellvibrionaceae</taxon>
        <taxon>Cellvibrio</taxon>
    </lineage>
</organism>
<evidence type="ECO:0000259" key="5">
    <source>
        <dbReference type="Pfam" id="PF04542"/>
    </source>
</evidence>
<gene>
    <name evidence="7" type="ORF">J2X05_000818</name>
</gene>
<accession>A0ABU1UUF0</accession>
<dbReference type="Gene3D" id="1.10.10.10">
    <property type="entry name" value="Winged helix-like DNA-binding domain superfamily/Winged helix DNA-binding domain"/>
    <property type="match status" value="1"/>
</dbReference>
<dbReference type="Gene3D" id="1.10.1740.10">
    <property type="match status" value="1"/>
</dbReference>
<dbReference type="SUPFAM" id="SSF88946">
    <property type="entry name" value="Sigma2 domain of RNA polymerase sigma factors"/>
    <property type="match status" value="1"/>
</dbReference>
<dbReference type="PANTHER" id="PTHR43133:SF62">
    <property type="entry name" value="RNA POLYMERASE SIGMA FACTOR SIGZ"/>
    <property type="match status" value="1"/>
</dbReference>
<dbReference type="CDD" id="cd06171">
    <property type="entry name" value="Sigma70_r4"/>
    <property type="match status" value="1"/>
</dbReference>
<sequence length="180" mass="21177">MDPNHDFLHLLSATAQGDRLAFADLYRQTAGKLYAISLQMLRRRDLAEEAVQEAFVRIWHNAGDYQHEKGTVLTWMISIVRYRALDMLRATKSRRETGDEGLEEALDEQSPEQELYEQRDRVRIDRCMDRLDEGQRQAIEMAYFRGLTHMEVCDQMETPLGTIKTWIRRGLERLKRCLES</sequence>
<evidence type="ECO:0000256" key="2">
    <source>
        <dbReference type="ARBA" id="ARBA00023015"/>
    </source>
</evidence>
<evidence type="ECO:0000256" key="4">
    <source>
        <dbReference type="ARBA" id="ARBA00023163"/>
    </source>
</evidence>
<keyword evidence="8" id="KW-1185">Reference proteome</keyword>
<dbReference type="InterPro" id="IPR007627">
    <property type="entry name" value="RNA_pol_sigma70_r2"/>
</dbReference>
<name>A0ABU1UUF0_9GAMM</name>
<dbReference type="Proteomes" id="UP001253595">
    <property type="component" value="Unassembled WGS sequence"/>
</dbReference>